<dbReference type="InterPro" id="IPR003746">
    <property type="entry name" value="DUF167"/>
</dbReference>
<dbReference type="NCBIfam" id="TIGR00251">
    <property type="entry name" value="DUF167 family protein"/>
    <property type="match status" value="1"/>
</dbReference>
<dbReference type="PANTHER" id="PTHR13420:SF7">
    <property type="entry name" value="UPF0235 PROTEIN C15ORF40"/>
    <property type="match status" value="1"/>
</dbReference>
<dbReference type="AlphaFoldDB" id="A0A2K2UAC4"/>
<name>A0A2K2UAC4_9ACTN</name>
<dbReference type="InterPro" id="IPR036591">
    <property type="entry name" value="YggU-like_sf"/>
</dbReference>
<keyword evidence="4" id="KW-1185">Reference proteome</keyword>
<dbReference type="OrthoDB" id="3176309at2"/>
<comment type="caution">
    <text evidence="3">The sequence shown here is derived from an EMBL/GenBank/DDBJ whole genome shotgun (WGS) entry which is preliminary data.</text>
</comment>
<dbReference type="Gene3D" id="3.30.1200.10">
    <property type="entry name" value="YggU-like"/>
    <property type="match status" value="1"/>
</dbReference>
<dbReference type="SUPFAM" id="SSF69786">
    <property type="entry name" value="YggU-like"/>
    <property type="match status" value="1"/>
</dbReference>
<evidence type="ECO:0000256" key="2">
    <source>
        <dbReference type="HAMAP-Rule" id="MF_00634"/>
    </source>
</evidence>
<dbReference type="Pfam" id="PF02594">
    <property type="entry name" value="DUF167"/>
    <property type="match status" value="1"/>
</dbReference>
<dbReference type="GO" id="GO:0005737">
    <property type="term" value="C:cytoplasm"/>
    <property type="evidence" value="ECO:0007669"/>
    <property type="project" value="TreeGrafter"/>
</dbReference>
<dbReference type="SMART" id="SM01152">
    <property type="entry name" value="DUF167"/>
    <property type="match status" value="1"/>
</dbReference>
<proteinExistence type="inferred from homology"/>
<dbReference type="Proteomes" id="UP000236197">
    <property type="component" value="Unassembled WGS sequence"/>
</dbReference>
<evidence type="ECO:0000256" key="1">
    <source>
        <dbReference type="ARBA" id="ARBA00010364"/>
    </source>
</evidence>
<dbReference type="HAMAP" id="MF_00634">
    <property type="entry name" value="UPF0235"/>
    <property type="match status" value="1"/>
</dbReference>
<sequence length="98" mass="10100">MSEKPVVIAVHVTPRSGRDEVSGVRADAAGADEVCVRVTAPPDGGKANKAVCKLVADALSVPKSRVEVASGHTARRKRLAVETDAASIEAWIAGLPVC</sequence>
<evidence type="ECO:0000313" key="4">
    <source>
        <dbReference type="Proteomes" id="UP000236197"/>
    </source>
</evidence>
<protein>
    <recommendedName>
        <fullName evidence="2">UPF0235 protein C2L71_08465</fullName>
    </recommendedName>
</protein>
<dbReference type="RefSeq" id="WP_103265339.1">
    <property type="nucleotide sequence ID" value="NZ_CABMLE010000010.1"/>
</dbReference>
<reference evidence="4" key="1">
    <citation type="submission" date="2018-01" db="EMBL/GenBank/DDBJ databases">
        <title>Rubneribacter badeniensis gen. nov., sp. nov., and Colonibacter rubneri, gen. nov., sp. nov., WGS of new members of the Eggerthellaceae.</title>
        <authorList>
            <person name="Danylec N."/>
            <person name="Stoll D.A."/>
            <person name="Doetsch A."/>
            <person name="Kulling S.E."/>
            <person name="Huch M."/>
        </authorList>
    </citation>
    <scope>NUCLEOTIDE SEQUENCE [LARGE SCALE GENOMIC DNA]</scope>
    <source>
        <strain evidence="4">ResAG-96</strain>
    </source>
</reference>
<dbReference type="EMBL" id="PPEK01000010">
    <property type="protein sequence ID" value="PNV67266.1"/>
    <property type="molecule type" value="Genomic_DNA"/>
</dbReference>
<comment type="similarity">
    <text evidence="1 2">Belongs to the UPF0235 family.</text>
</comment>
<gene>
    <name evidence="3" type="ORF">C2L71_08465</name>
</gene>
<accession>A0A2K2UAC4</accession>
<dbReference type="PANTHER" id="PTHR13420">
    <property type="entry name" value="UPF0235 PROTEIN C15ORF40"/>
    <property type="match status" value="1"/>
</dbReference>
<evidence type="ECO:0000313" key="3">
    <source>
        <dbReference type="EMBL" id="PNV67266.1"/>
    </source>
</evidence>
<organism evidence="3 4">
    <name type="scientific">Enteroscipio rubneri</name>
    <dbReference type="NCBI Taxonomy" id="2070686"/>
    <lineage>
        <taxon>Bacteria</taxon>
        <taxon>Bacillati</taxon>
        <taxon>Actinomycetota</taxon>
        <taxon>Coriobacteriia</taxon>
        <taxon>Eggerthellales</taxon>
        <taxon>Eggerthellaceae</taxon>
        <taxon>Enteroscipio</taxon>
    </lineage>
</organism>